<dbReference type="InterPro" id="IPR036291">
    <property type="entry name" value="NAD(P)-bd_dom_sf"/>
</dbReference>
<dbReference type="InterPro" id="IPR050857">
    <property type="entry name" value="D-2-hydroxyacid_DH"/>
</dbReference>
<reference evidence="8 9" key="1">
    <citation type="submission" date="2017-04" db="EMBL/GenBank/DDBJ databases">
        <title>Novel microbial lineages endemic to geothermal iron-oxide mats fill important gaps in the evolutionary history of Archaea.</title>
        <authorList>
            <person name="Jay Z.J."/>
            <person name="Beam J.P."/>
            <person name="Dlakic M."/>
            <person name="Rusch D.B."/>
            <person name="Kozubal M.A."/>
            <person name="Inskeep W.P."/>
        </authorList>
    </citation>
    <scope>NUCLEOTIDE SEQUENCE [LARGE SCALE GENOMIC DNA]</scope>
    <source>
        <strain evidence="8">OSP_D</strain>
    </source>
</reference>
<dbReference type="Pfam" id="PF00389">
    <property type="entry name" value="2-Hacid_dh"/>
    <property type="match status" value="1"/>
</dbReference>
<sequence>MKIVVCDAIDAEAIKALSQNHHVVDKSKASRQELLDAIVDADCVIVRSRTKVDREFFERAPKLKIVARAGVGLDNVDVSEANKRGIKLLNTPEAPTNAAAELTVGLLIALFRGIARGDRGIRRGEWLKNELLGEELAGKTLGIIGYGRIGRQVAKLASCLGMHVLAWDILGESISYAPASYVKLEELLSQADAVTLHVPLTPETRGFFNAEMFSKLKQGAYLVNASRGEVVDEDALYKALKDGRIRGAALDVYSREPYSGPLTQLENVVLTPHIGANTREAQRKAALQLVELITREPGG</sequence>
<comment type="similarity">
    <text evidence="1 5">Belongs to the D-isomer specific 2-hydroxyacid dehydrogenase family.</text>
</comment>
<comment type="caution">
    <text evidence="8">The sequence shown here is derived from an EMBL/GenBank/DDBJ whole genome shotgun (WGS) entry which is preliminary data.</text>
</comment>
<dbReference type="Gene3D" id="3.40.50.720">
    <property type="entry name" value="NAD(P)-binding Rossmann-like Domain"/>
    <property type="match status" value="2"/>
</dbReference>
<evidence type="ECO:0000259" key="6">
    <source>
        <dbReference type="Pfam" id="PF00389"/>
    </source>
</evidence>
<evidence type="ECO:0000313" key="8">
    <source>
        <dbReference type="EMBL" id="PSN92296.1"/>
    </source>
</evidence>
<keyword evidence="3 5" id="KW-0560">Oxidoreductase</keyword>
<evidence type="ECO:0000256" key="5">
    <source>
        <dbReference type="RuleBase" id="RU003719"/>
    </source>
</evidence>
<dbReference type="InterPro" id="IPR006140">
    <property type="entry name" value="D-isomer_DH_NAD-bd"/>
</dbReference>
<dbReference type="SUPFAM" id="SSF52283">
    <property type="entry name" value="Formate/glycerate dehydrogenase catalytic domain-like"/>
    <property type="match status" value="1"/>
</dbReference>
<dbReference type="Pfam" id="PF02826">
    <property type="entry name" value="2-Hacid_dh_C"/>
    <property type="match status" value="1"/>
</dbReference>
<keyword evidence="2" id="KW-0028">Amino-acid biosynthesis</keyword>
<evidence type="ECO:0000256" key="1">
    <source>
        <dbReference type="ARBA" id="ARBA00005854"/>
    </source>
</evidence>
<evidence type="ECO:0000256" key="2">
    <source>
        <dbReference type="ARBA" id="ARBA00022605"/>
    </source>
</evidence>
<dbReference type="InterPro" id="IPR029753">
    <property type="entry name" value="D-isomer_DH_CS"/>
</dbReference>
<evidence type="ECO:0000256" key="4">
    <source>
        <dbReference type="ARBA" id="ARBA00023027"/>
    </source>
</evidence>
<evidence type="ECO:0008006" key="10">
    <source>
        <dbReference type="Google" id="ProtNLM"/>
    </source>
</evidence>
<dbReference type="AlphaFoldDB" id="A0A2R6B106"/>
<gene>
    <name evidence="8" type="ORF">B9Q03_01305</name>
</gene>
<name>A0A2R6B106_9ARCH</name>
<dbReference type="GO" id="GO:0008652">
    <property type="term" value="P:amino acid biosynthetic process"/>
    <property type="evidence" value="ECO:0007669"/>
    <property type="project" value="UniProtKB-KW"/>
</dbReference>
<dbReference type="Proteomes" id="UP000240322">
    <property type="component" value="Unassembled WGS sequence"/>
</dbReference>
<dbReference type="PROSITE" id="PS00671">
    <property type="entry name" value="D_2_HYDROXYACID_DH_3"/>
    <property type="match status" value="1"/>
</dbReference>
<feature type="domain" description="D-isomer specific 2-hydroxyacid dehydrogenase NAD-binding" evidence="7">
    <location>
        <begin position="104"/>
        <end position="275"/>
    </location>
</feature>
<evidence type="ECO:0000259" key="7">
    <source>
        <dbReference type="Pfam" id="PF02826"/>
    </source>
</evidence>
<dbReference type="CDD" id="cd12173">
    <property type="entry name" value="PGDH_4"/>
    <property type="match status" value="1"/>
</dbReference>
<dbReference type="GO" id="GO:0016616">
    <property type="term" value="F:oxidoreductase activity, acting on the CH-OH group of donors, NAD or NADP as acceptor"/>
    <property type="evidence" value="ECO:0007669"/>
    <property type="project" value="InterPro"/>
</dbReference>
<dbReference type="GO" id="GO:0051287">
    <property type="term" value="F:NAD binding"/>
    <property type="evidence" value="ECO:0007669"/>
    <property type="project" value="InterPro"/>
</dbReference>
<dbReference type="PROSITE" id="PS00065">
    <property type="entry name" value="D_2_HYDROXYACID_DH_1"/>
    <property type="match status" value="1"/>
</dbReference>
<dbReference type="InterPro" id="IPR006139">
    <property type="entry name" value="D-isomer_2_OHA_DH_cat_dom"/>
</dbReference>
<dbReference type="FunFam" id="3.40.50.720:FF:000203">
    <property type="entry name" value="D-3-phosphoglycerate dehydrogenase (SerA)"/>
    <property type="match status" value="1"/>
</dbReference>
<protein>
    <recommendedName>
        <fullName evidence="10">3-phosphoglycerate dehydrogenase</fullName>
    </recommendedName>
</protein>
<organism evidence="8 9">
    <name type="scientific">Candidatus Marsarchaeota G2 archaeon OSP_D</name>
    <dbReference type="NCBI Taxonomy" id="1978157"/>
    <lineage>
        <taxon>Archaea</taxon>
        <taxon>Candidatus Marsarchaeota</taxon>
        <taxon>Candidatus Marsarchaeota group 2</taxon>
    </lineage>
</organism>
<dbReference type="PROSITE" id="PS00670">
    <property type="entry name" value="D_2_HYDROXYACID_DH_2"/>
    <property type="match status" value="1"/>
</dbReference>
<dbReference type="InterPro" id="IPR029752">
    <property type="entry name" value="D-isomer_DH_CS1"/>
</dbReference>
<evidence type="ECO:0000313" key="9">
    <source>
        <dbReference type="Proteomes" id="UP000240322"/>
    </source>
</evidence>
<keyword evidence="4" id="KW-0520">NAD</keyword>
<evidence type="ECO:0000256" key="3">
    <source>
        <dbReference type="ARBA" id="ARBA00023002"/>
    </source>
</evidence>
<feature type="domain" description="D-isomer specific 2-hydroxyacid dehydrogenase catalytic" evidence="6">
    <location>
        <begin position="3"/>
        <end position="292"/>
    </location>
</feature>
<dbReference type="PANTHER" id="PTHR42789:SF1">
    <property type="entry name" value="D-ISOMER SPECIFIC 2-HYDROXYACID DEHYDROGENASE FAMILY PROTEIN (AFU_ORTHOLOGUE AFUA_6G10090)"/>
    <property type="match status" value="1"/>
</dbReference>
<proteinExistence type="inferred from homology"/>
<dbReference type="PANTHER" id="PTHR42789">
    <property type="entry name" value="D-ISOMER SPECIFIC 2-HYDROXYACID DEHYDROGENASE FAMILY PROTEIN (AFU_ORTHOLOGUE AFUA_6G10090)"/>
    <property type="match status" value="1"/>
</dbReference>
<dbReference type="EMBL" id="NEXE01000006">
    <property type="protein sequence ID" value="PSN92296.1"/>
    <property type="molecule type" value="Genomic_DNA"/>
</dbReference>
<accession>A0A2R6B106</accession>
<dbReference type="SUPFAM" id="SSF51735">
    <property type="entry name" value="NAD(P)-binding Rossmann-fold domains"/>
    <property type="match status" value="1"/>
</dbReference>